<dbReference type="AlphaFoldDB" id="A0A5E4N468"/>
<organism evidence="2 3">
    <name type="scientific">Cinara cedri</name>
    <dbReference type="NCBI Taxonomy" id="506608"/>
    <lineage>
        <taxon>Eukaryota</taxon>
        <taxon>Metazoa</taxon>
        <taxon>Ecdysozoa</taxon>
        <taxon>Arthropoda</taxon>
        <taxon>Hexapoda</taxon>
        <taxon>Insecta</taxon>
        <taxon>Pterygota</taxon>
        <taxon>Neoptera</taxon>
        <taxon>Paraneoptera</taxon>
        <taxon>Hemiptera</taxon>
        <taxon>Sternorrhyncha</taxon>
        <taxon>Aphidomorpha</taxon>
        <taxon>Aphidoidea</taxon>
        <taxon>Aphididae</taxon>
        <taxon>Lachninae</taxon>
        <taxon>Cinara</taxon>
    </lineage>
</organism>
<feature type="non-terminal residue" evidence="2">
    <location>
        <position position="1"/>
    </location>
</feature>
<dbReference type="Proteomes" id="UP000325440">
    <property type="component" value="Unassembled WGS sequence"/>
</dbReference>
<proteinExistence type="predicted"/>
<keyword evidence="3" id="KW-1185">Reference proteome</keyword>
<feature type="compositionally biased region" description="Pro residues" evidence="1">
    <location>
        <begin position="53"/>
        <end position="64"/>
    </location>
</feature>
<feature type="non-terminal residue" evidence="2">
    <location>
        <position position="152"/>
    </location>
</feature>
<reference evidence="2 3" key="1">
    <citation type="submission" date="2019-08" db="EMBL/GenBank/DDBJ databases">
        <authorList>
            <person name="Alioto T."/>
            <person name="Alioto T."/>
            <person name="Gomez Garrido J."/>
        </authorList>
    </citation>
    <scope>NUCLEOTIDE SEQUENCE [LARGE SCALE GENOMIC DNA]</scope>
</reference>
<gene>
    <name evidence="2" type="ORF">CINCED_3A021141</name>
</gene>
<feature type="region of interest" description="Disordered" evidence="1">
    <location>
        <begin position="1"/>
        <end position="112"/>
    </location>
</feature>
<sequence length="152" mass="16407">AAVRRSRRPPSKGSRGARGHVDRRAPASGGGKGGPRVVTQSARAVTIRRALPPTTPPPPPPPPSSSRSSVRRPSFSSVVAVADVRTVHSRPRGATTRTYPAPRLADHGNAVDSTGDFCRTVVEYCSRHVIKKTADRIRLDPHAVYRTRRRPA</sequence>
<feature type="compositionally biased region" description="Basic residues" evidence="1">
    <location>
        <begin position="1"/>
        <end position="18"/>
    </location>
</feature>
<evidence type="ECO:0000256" key="1">
    <source>
        <dbReference type="SAM" id="MobiDB-lite"/>
    </source>
</evidence>
<protein>
    <submittedName>
        <fullName evidence="2">Uncharacterized protein</fullName>
    </submittedName>
</protein>
<accession>A0A5E4N468</accession>
<feature type="compositionally biased region" description="Low complexity" evidence="1">
    <location>
        <begin position="65"/>
        <end position="79"/>
    </location>
</feature>
<evidence type="ECO:0000313" key="2">
    <source>
        <dbReference type="EMBL" id="VVC39459.1"/>
    </source>
</evidence>
<dbReference type="EMBL" id="CABPRJ010001895">
    <property type="protein sequence ID" value="VVC39459.1"/>
    <property type="molecule type" value="Genomic_DNA"/>
</dbReference>
<name>A0A5E4N468_9HEMI</name>
<evidence type="ECO:0000313" key="3">
    <source>
        <dbReference type="Proteomes" id="UP000325440"/>
    </source>
</evidence>